<keyword evidence="2" id="KW-0560">Oxidoreductase</keyword>
<dbReference type="InterPro" id="IPR051609">
    <property type="entry name" value="NmrA/Isoflavone_reductase-like"/>
</dbReference>
<evidence type="ECO:0000256" key="1">
    <source>
        <dbReference type="ARBA" id="ARBA00022857"/>
    </source>
</evidence>
<evidence type="ECO:0008006" key="5">
    <source>
        <dbReference type="Google" id="ProtNLM"/>
    </source>
</evidence>
<protein>
    <recommendedName>
        <fullName evidence="5">NmrA-like domain-containing protein</fullName>
    </recommendedName>
</protein>
<sequence length="296" mass="32585">MHSVGILGVNGNLGKPTAQVLIKAAEQDKIKLIIFHREGKAGDFKAGKNVELRVIDLDGPKEKVEEVVRGVNIFVSTVGVAGLGSEGVVMEALSKSPDFVTFMPAMYSTTWSKEDFADPVLGALISQLPAYTKPKELGISITKVYTGIFDFTFFEAGFLYAPLKENSIYLNEKLSKNPLPFTTMPHLAHSIAHLVTTNTPEALKNKSYSVITHWATGSEIKDLYAKLHGQPAKVNEWTKEVREAKRFDSTGGTGAVRVGYMDNWENESWGYEIEGRKLLDIGYKGPGLESVARQFL</sequence>
<dbReference type="Proteomes" id="UP001305779">
    <property type="component" value="Unassembled WGS sequence"/>
</dbReference>
<dbReference type="EMBL" id="JAXOVC010000003">
    <property type="protein sequence ID" value="KAK4503473.1"/>
    <property type="molecule type" value="Genomic_DNA"/>
</dbReference>
<name>A0ABR0EQU5_ZASCE</name>
<dbReference type="PANTHER" id="PTHR47706">
    <property type="entry name" value="NMRA-LIKE FAMILY PROTEIN"/>
    <property type="match status" value="1"/>
</dbReference>
<keyword evidence="4" id="KW-1185">Reference proteome</keyword>
<accession>A0ABR0EQU5</accession>
<dbReference type="SUPFAM" id="SSF51735">
    <property type="entry name" value="NAD(P)-binding Rossmann-fold domains"/>
    <property type="match status" value="1"/>
</dbReference>
<evidence type="ECO:0000256" key="2">
    <source>
        <dbReference type="ARBA" id="ARBA00023002"/>
    </source>
</evidence>
<evidence type="ECO:0000313" key="4">
    <source>
        <dbReference type="Proteomes" id="UP001305779"/>
    </source>
</evidence>
<dbReference type="InterPro" id="IPR036291">
    <property type="entry name" value="NAD(P)-bd_dom_sf"/>
</dbReference>
<organism evidence="3 4">
    <name type="scientific">Zasmidium cellare</name>
    <name type="common">Wine cellar mold</name>
    <name type="synonym">Racodium cellare</name>
    <dbReference type="NCBI Taxonomy" id="395010"/>
    <lineage>
        <taxon>Eukaryota</taxon>
        <taxon>Fungi</taxon>
        <taxon>Dikarya</taxon>
        <taxon>Ascomycota</taxon>
        <taxon>Pezizomycotina</taxon>
        <taxon>Dothideomycetes</taxon>
        <taxon>Dothideomycetidae</taxon>
        <taxon>Mycosphaerellales</taxon>
        <taxon>Mycosphaerellaceae</taxon>
        <taxon>Zasmidium</taxon>
    </lineage>
</organism>
<gene>
    <name evidence="3" type="ORF">PRZ48_004388</name>
</gene>
<proteinExistence type="predicted"/>
<comment type="caution">
    <text evidence="3">The sequence shown here is derived from an EMBL/GenBank/DDBJ whole genome shotgun (WGS) entry which is preliminary data.</text>
</comment>
<dbReference type="Gene3D" id="3.40.50.720">
    <property type="entry name" value="NAD(P)-binding Rossmann-like Domain"/>
    <property type="match status" value="1"/>
</dbReference>
<evidence type="ECO:0000313" key="3">
    <source>
        <dbReference type="EMBL" id="KAK4503473.1"/>
    </source>
</evidence>
<reference evidence="3 4" key="1">
    <citation type="journal article" date="2023" name="G3 (Bethesda)">
        <title>A chromosome-level genome assembly of Zasmidium syzygii isolated from banana leaves.</title>
        <authorList>
            <person name="van Westerhoven A.C."/>
            <person name="Mehrabi R."/>
            <person name="Talebi R."/>
            <person name="Steentjes M.B.F."/>
            <person name="Corcolon B."/>
            <person name="Chong P.A."/>
            <person name="Kema G.H.J."/>
            <person name="Seidl M.F."/>
        </authorList>
    </citation>
    <scope>NUCLEOTIDE SEQUENCE [LARGE SCALE GENOMIC DNA]</scope>
    <source>
        <strain evidence="3 4">P124</strain>
    </source>
</reference>
<dbReference type="PANTHER" id="PTHR47706:SF9">
    <property type="entry name" value="NMRA-LIKE DOMAIN-CONTAINING PROTEIN-RELATED"/>
    <property type="match status" value="1"/>
</dbReference>
<keyword evidence="1" id="KW-0521">NADP</keyword>